<dbReference type="AlphaFoldDB" id="A0A8S1WPK2"/>
<proteinExistence type="predicted"/>
<dbReference type="EMBL" id="CAJJDP010000096">
    <property type="protein sequence ID" value="CAD8190561.1"/>
    <property type="molecule type" value="Genomic_DNA"/>
</dbReference>
<sequence>MNQVSTFWNDCKSKLHRLLEVKNSVNLDNRIVLIYNILLKELKQNHKGKYHQIEKLIFARDSQLNIGSVQCEICFQKEKQVVPFLYSLDLIKILEDAYYILDQASSCFQNNQQFLEEQPYHQTRIIYIIKETLDDISKNKEIIWKINKLILELESYLKFTNDDIFDNVGKIHSSNISKSQMNKFVQDIKKEQEQLNPYRSYIKLLPTVIFIKRFHPSSDYIQYQTVSQQYLAILMNYQILIYNIKNGELYSKINVDFENRKILLFQFTKDENYLVFAFDYPINITIYNMKKKLMQQRQGSISWMSIECCEKNNQNYLFKYNQDLTIKQCISFEQQDCNNFKLFKKSSTYQNQRQTLIFYDNMERKWKCLQRNEKGSIQSQKVQITNKFKLQFLQKSRMNYLYYTLISNSNKKIRKIINQEQQFLNTYFFSKDETYIISSSLTFYEIQTGKFVFTIRLNEKDEHLDIKMEDGKIKILTWDNLYIYEQVTKKSQQITEQLH</sequence>
<protein>
    <submittedName>
        <fullName evidence="1">Uncharacterized protein</fullName>
    </submittedName>
</protein>
<reference evidence="1" key="1">
    <citation type="submission" date="2021-01" db="EMBL/GenBank/DDBJ databases">
        <authorList>
            <consortium name="Genoscope - CEA"/>
            <person name="William W."/>
        </authorList>
    </citation>
    <scope>NUCLEOTIDE SEQUENCE</scope>
</reference>
<accession>A0A8S1WPK2</accession>
<dbReference type="Proteomes" id="UP000683925">
    <property type="component" value="Unassembled WGS sequence"/>
</dbReference>
<keyword evidence="2" id="KW-1185">Reference proteome</keyword>
<evidence type="ECO:0000313" key="1">
    <source>
        <dbReference type="EMBL" id="CAD8190561.1"/>
    </source>
</evidence>
<dbReference type="OMA" id="ISIRKFH"/>
<organism evidence="1 2">
    <name type="scientific">Paramecium octaurelia</name>
    <dbReference type="NCBI Taxonomy" id="43137"/>
    <lineage>
        <taxon>Eukaryota</taxon>
        <taxon>Sar</taxon>
        <taxon>Alveolata</taxon>
        <taxon>Ciliophora</taxon>
        <taxon>Intramacronucleata</taxon>
        <taxon>Oligohymenophorea</taxon>
        <taxon>Peniculida</taxon>
        <taxon>Parameciidae</taxon>
        <taxon>Paramecium</taxon>
    </lineage>
</organism>
<gene>
    <name evidence="1" type="ORF">POCTA_138.1.T0970210</name>
</gene>
<dbReference type="OrthoDB" id="306754at2759"/>
<evidence type="ECO:0000313" key="2">
    <source>
        <dbReference type="Proteomes" id="UP000683925"/>
    </source>
</evidence>
<comment type="caution">
    <text evidence="1">The sequence shown here is derived from an EMBL/GenBank/DDBJ whole genome shotgun (WGS) entry which is preliminary data.</text>
</comment>
<name>A0A8S1WPK2_PAROT</name>